<dbReference type="InterPro" id="IPR006683">
    <property type="entry name" value="Thioestr_dom"/>
</dbReference>
<gene>
    <name evidence="4" type="ORF">DEH84_04845</name>
</gene>
<evidence type="ECO:0000313" key="4">
    <source>
        <dbReference type="EMBL" id="AWI52821.1"/>
    </source>
</evidence>
<dbReference type="PANTHER" id="PTHR31793">
    <property type="entry name" value="4-HYDROXYBENZOYL-COA THIOESTERASE FAMILY MEMBER"/>
    <property type="match status" value="1"/>
</dbReference>
<evidence type="ECO:0000256" key="1">
    <source>
        <dbReference type="ARBA" id="ARBA00005953"/>
    </source>
</evidence>
<dbReference type="PIRSF" id="PIRSF003230">
    <property type="entry name" value="YbgC"/>
    <property type="match status" value="1"/>
</dbReference>
<dbReference type="OrthoDB" id="9808429at2"/>
<evidence type="ECO:0000256" key="2">
    <source>
        <dbReference type="ARBA" id="ARBA00022801"/>
    </source>
</evidence>
<organism evidence="4 5">
    <name type="scientific">Aquabacterium olei</name>
    <dbReference type="NCBI Taxonomy" id="1296669"/>
    <lineage>
        <taxon>Bacteria</taxon>
        <taxon>Pseudomonadati</taxon>
        <taxon>Pseudomonadota</taxon>
        <taxon>Betaproteobacteria</taxon>
        <taxon>Burkholderiales</taxon>
        <taxon>Aquabacterium</taxon>
    </lineage>
</organism>
<dbReference type="PANTHER" id="PTHR31793:SF37">
    <property type="entry name" value="ACYL-COA THIOESTER HYDROLASE YBGC"/>
    <property type="match status" value="1"/>
</dbReference>
<dbReference type="KEGG" id="aon:DEH84_04845"/>
<comment type="similarity">
    <text evidence="1">Belongs to the 4-hydroxybenzoyl-CoA thioesterase family.</text>
</comment>
<keyword evidence="2" id="KW-0378">Hydrolase</keyword>
<accession>A0A2U8FP38</accession>
<dbReference type="NCBIfam" id="TIGR00051">
    <property type="entry name" value="YbgC/FadM family acyl-CoA thioesterase"/>
    <property type="match status" value="1"/>
</dbReference>
<dbReference type="CDD" id="cd00586">
    <property type="entry name" value="4HBT"/>
    <property type="match status" value="1"/>
</dbReference>
<reference evidence="4 5" key="1">
    <citation type="submission" date="2018-05" db="EMBL/GenBank/DDBJ databases">
        <title>complete genome sequence of Aquabacterium olei NBRC 110486.</title>
        <authorList>
            <person name="Tang B."/>
            <person name="Chang J."/>
            <person name="Zhang L."/>
            <person name="Yang H."/>
        </authorList>
    </citation>
    <scope>NUCLEOTIDE SEQUENCE [LARGE SCALE GENOMIC DNA]</scope>
    <source>
        <strain evidence="4 5">NBRC 110486</strain>
    </source>
</reference>
<dbReference type="Pfam" id="PF03061">
    <property type="entry name" value="4HBT"/>
    <property type="match status" value="1"/>
</dbReference>
<dbReference type="Proteomes" id="UP000244892">
    <property type="component" value="Chromosome"/>
</dbReference>
<keyword evidence="5" id="KW-1185">Reference proteome</keyword>
<dbReference type="FunFam" id="3.10.129.10:FF:000004">
    <property type="entry name" value="Tol-pal system-associated acyl-CoA thioesterase"/>
    <property type="match status" value="1"/>
</dbReference>
<proteinExistence type="inferred from homology"/>
<dbReference type="SUPFAM" id="SSF54637">
    <property type="entry name" value="Thioesterase/thiol ester dehydrase-isomerase"/>
    <property type="match status" value="1"/>
</dbReference>
<feature type="domain" description="Thioesterase" evidence="3">
    <location>
        <begin position="35"/>
        <end position="119"/>
    </location>
</feature>
<dbReference type="RefSeq" id="WP_109035265.1">
    <property type="nucleotide sequence ID" value="NZ_CP029210.1"/>
</dbReference>
<protein>
    <submittedName>
        <fullName evidence="4">4-hydroxybenzoyl-CoA thioesterase</fullName>
    </submittedName>
</protein>
<dbReference type="InterPro" id="IPR029069">
    <property type="entry name" value="HotDog_dom_sf"/>
</dbReference>
<dbReference type="AlphaFoldDB" id="A0A2U8FP38"/>
<dbReference type="InterPro" id="IPR050563">
    <property type="entry name" value="4-hydroxybenzoyl-CoA_TE"/>
</dbReference>
<sequence>MSTTTDPVPPSVPAAEPPCHHQLGIRVYWEDTDAGGIVFYGNYLKFMERARTEWLRTLGFSQEGMRRAGEGMFVVSETQLRYLRPARLDDLLTVTVTVAEVGRASVVFQQDILRDGVPLCQGRIRIGWVQPVAGAPAGDDRFRPGRIPARILAVLPAARPVPL</sequence>
<name>A0A2U8FP38_9BURK</name>
<evidence type="ECO:0000259" key="3">
    <source>
        <dbReference type="Pfam" id="PF03061"/>
    </source>
</evidence>
<evidence type="ECO:0000313" key="5">
    <source>
        <dbReference type="Proteomes" id="UP000244892"/>
    </source>
</evidence>
<dbReference type="EMBL" id="CP029210">
    <property type="protein sequence ID" value="AWI52821.1"/>
    <property type="molecule type" value="Genomic_DNA"/>
</dbReference>
<dbReference type="Gene3D" id="3.10.129.10">
    <property type="entry name" value="Hotdog Thioesterase"/>
    <property type="match status" value="1"/>
</dbReference>
<dbReference type="InterPro" id="IPR006684">
    <property type="entry name" value="YbgC/YbaW"/>
</dbReference>
<dbReference type="GO" id="GO:0047617">
    <property type="term" value="F:fatty acyl-CoA hydrolase activity"/>
    <property type="evidence" value="ECO:0007669"/>
    <property type="project" value="TreeGrafter"/>
</dbReference>